<dbReference type="AlphaFoldDB" id="A0AAV6SQT1"/>
<feature type="region of interest" description="Disordered" evidence="1">
    <location>
        <begin position="30"/>
        <end position="69"/>
    </location>
</feature>
<evidence type="ECO:0000256" key="1">
    <source>
        <dbReference type="SAM" id="MobiDB-lite"/>
    </source>
</evidence>
<dbReference type="Proteomes" id="UP000693946">
    <property type="component" value="Linkage Group LG11"/>
</dbReference>
<dbReference type="Pfam" id="PF00632">
    <property type="entry name" value="HECT"/>
    <property type="match status" value="1"/>
</dbReference>
<comment type="caution">
    <text evidence="3">The sequence shown here is derived from an EMBL/GenBank/DDBJ whole genome shotgun (WGS) entry which is preliminary data.</text>
</comment>
<protein>
    <submittedName>
        <fullName evidence="3">G2 M phase-specific E3 ubiquitin-protein ligase-like</fullName>
    </submittedName>
</protein>
<dbReference type="GO" id="GO:0004842">
    <property type="term" value="F:ubiquitin-protein transferase activity"/>
    <property type="evidence" value="ECO:0007669"/>
    <property type="project" value="InterPro"/>
</dbReference>
<proteinExistence type="predicted"/>
<keyword evidence="4" id="KW-1185">Reference proteome</keyword>
<evidence type="ECO:0000259" key="2">
    <source>
        <dbReference type="Pfam" id="PF00632"/>
    </source>
</evidence>
<name>A0AAV6SQT1_SOLSE</name>
<dbReference type="EMBL" id="JAGKHQ010000003">
    <property type="protein sequence ID" value="KAG7519335.1"/>
    <property type="molecule type" value="Genomic_DNA"/>
</dbReference>
<evidence type="ECO:0000313" key="3">
    <source>
        <dbReference type="EMBL" id="KAG7519335.1"/>
    </source>
</evidence>
<feature type="domain" description="HECT" evidence="2">
    <location>
        <begin position="126"/>
        <end position="401"/>
    </location>
</feature>
<dbReference type="InterPro" id="IPR000569">
    <property type="entry name" value="HECT_dom"/>
</dbReference>
<accession>A0AAV6SQT1</accession>
<evidence type="ECO:0000313" key="4">
    <source>
        <dbReference type="Proteomes" id="UP000693946"/>
    </source>
</evidence>
<organism evidence="3 4">
    <name type="scientific">Solea senegalensis</name>
    <name type="common">Senegalese sole</name>
    <dbReference type="NCBI Taxonomy" id="28829"/>
    <lineage>
        <taxon>Eukaryota</taxon>
        <taxon>Metazoa</taxon>
        <taxon>Chordata</taxon>
        <taxon>Craniata</taxon>
        <taxon>Vertebrata</taxon>
        <taxon>Euteleostomi</taxon>
        <taxon>Actinopterygii</taxon>
        <taxon>Neopterygii</taxon>
        <taxon>Teleostei</taxon>
        <taxon>Neoteleostei</taxon>
        <taxon>Acanthomorphata</taxon>
        <taxon>Carangaria</taxon>
        <taxon>Pleuronectiformes</taxon>
        <taxon>Pleuronectoidei</taxon>
        <taxon>Soleidae</taxon>
        <taxon>Solea</taxon>
    </lineage>
</organism>
<reference evidence="3 4" key="1">
    <citation type="journal article" date="2021" name="Sci. Rep.">
        <title>Chromosome anchoring in Senegalese sole (Solea senegalensis) reveals sex-associated markers and genome rearrangements in flatfish.</title>
        <authorList>
            <person name="Guerrero-Cozar I."/>
            <person name="Gomez-Garrido J."/>
            <person name="Berbel C."/>
            <person name="Martinez-Blanch J.F."/>
            <person name="Alioto T."/>
            <person name="Claros M.G."/>
            <person name="Gagnaire P.A."/>
            <person name="Manchado M."/>
        </authorList>
    </citation>
    <scope>NUCLEOTIDE SEQUENCE [LARGE SCALE GENOMIC DNA]</scope>
    <source>
        <strain evidence="3">Sse05_10M</strain>
    </source>
</reference>
<sequence length="403" mass="45364">MSRFDEGYLCETETEGQRRIFFTEVSGLDTNGRSSGKSYRESRLENGAGSRPRRSPVFQRPSPRQQRLQADTVQWTAPLLCQLKGDAATGSGVDRHMMSTVICKLMSGFHINFGHSAITKLFEGEPDHQIPSVSDELLDNRMFTVAGRMIGHSFLHRGPSFPGLSPAVIHILFGGSLETTPVTIRDCPDLDVRDAVRALDEDADIKDTDSVHQLCLSSNLPPPNATNRKWLSEKLLFHFVIEQTRRQIQQLCEGLKETGLWPLVLHRRDIIPILFPRESEAQLTPQMILDCIVWPSAVTVIFESGMETDDDESGVTDVHRVSGYLKTFIENASPAELKSLIKFWTGWEVPATEMRVEVVEASLPMASTCFEKLRLPRRYVKYRKFQRDLSACISSSYSGFGRA</sequence>
<gene>
    <name evidence="3" type="ORF">JOB18_006290</name>
</gene>